<accession>A0A1L7LKB1</accession>
<gene>
    <name evidence="1" type="ORF">SRT_12110</name>
</gene>
<dbReference type="EMBL" id="AP014612">
    <property type="protein sequence ID" value="BAQ24472.1"/>
    <property type="molecule type" value="Genomic_DNA"/>
</dbReference>
<dbReference type="AlphaFoldDB" id="A0A1L7LKB1"/>
<reference evidence="1 2" key="1">
    <citation type="journal article" date="2016" name="Microbiol. Immunol.">
        <title>Complete genome sequence of Streptococcus troglodytae TKU31 isolated from the oral cavity of a chimpanzee (Pan troglodytes).</title>
        <authorList>
            <person name="Okamoto M."/>
            <person name="Naito M."/>
            <person name="Miyanohara M."/>
            <person name="Imai S."/>
            <person name="Nomura Y."/>
            <person name="Saito W."/>
            <person name="Momoi Y."/>
            <person name="Takada K."/>
            <person name="Miyabe-Nishiwaki T."/>
            <person name="Tomonaga M."/>
            <person name="Hanada N."/>
        </authorList>
    </citation>
    <scope>NUCLEOTIDE SEQUENCE [LARGE SCALE GENOMIC DNA]</scope>
    <source>
        <strain evidence="2">TKU 31</strain>
    </source>
</reference>
<evidence type="ECO:0000313" key="1">
    <source>
        <dbReference type="EMBL" id="BAQ24472.1"/>
    </source>
</evidence>
<protein>
    <submittedName>
        <fullName evidence="1">Uncharacterized protein</fullName>
    </submittedName>
</protein>
<evidence type="ECO:0000313" key="2">
    <source>
        <dbReference type="Proteomes" id="UP000217758"/>
    </source>
</evidence>
<keyword evidence="2" id="KW-1185">Reference proteome</keyword>
<organism evidence="1 2">
    <name type="scientific">Streptococcus troglodytae</name>
    <dbReference type="NCBI Taxonomy" id="1111760"/>
    <lineage>
        <taxon>Bacteria</taxon>
        <taxon>Bacillati</taxon>
        <taxon>Bacillota</taxon>
        <taxon>Bacilli</taxon>
        <taxon>Lactobacillales</taxon>
        <taxon>Streptococcaceae</taxon>
        <taxon>Streptococcus</taxon>
    </lineage>
</organism>
<name>A0A1L7LKB1_9STRE</name>
<dbReference type="RefSeq" id="WP_154662700.1">
    <property type="nucleotide sequence ID" value="NZ_AP014612.1"/>
</dbReference>
<proteinExistence type="predicted"/>
<dbReference type="KEGG" id="strg:SRT_12110"/>
<sequence>MTDKDILIETPHNARDRFAHALDDVTAAEVNAFPVEKLALGLKSLFWLT</sequence>
<dbReference type="Proteomes" id="UP000217758">
    <property type="component" value="Chromosome"/>
</dbReference>